<reference evidence="1 2" key="1">
    <citation type="submission" date="2019-10" db="EMBL/GenBank/DDBJ databases">
        <title>Dictyobacter vulcani sp. nov., within the class Ktedonobacteria, isolated from soil of volcanic Mt. Zao.</title>
        <authorList>
            <person name="Zheng Y."/>
            <person name="Wang C.M."/>
            <person name="Sakai Y."/>
            <person name="Abe K."/>
            <person name="Yokota A."/>
            <person name="Yabe S."/>
        </authorList>
    </citation>
    <scope>NUCLEOTIDE SEQUENCE [LARGE SCALE GENOMIC DNA]</scope>
    <source>
        <strain evidence="1 2">W12</strain>
    </source>
</reference>
<comment type="caution">
    <text evidence="1">The sequence shown here is derived from an EMBL/GenBank/DDBJ whole genome shotgun (WGS) entry which is preliminary data.</text>
</comment>
<gene>
    <name evidence="1" type="ORF">KDW_08180</name>
</gene>
<proteinExistence type="predicted"/>
<dbReference type="AlphaFoldDB" id="A0A5J4KN85"/>
<name>A0A5J4KN85_9CHLR</name>
<sequence length="79" mass="9490">MRCWIKKEYVWTFFSATACQNDASGVFFYMFLYADLQARIKNNKTAWQFIHAQNCYLYPLYRVLVHSAMIAREGIIMYK</sequence>
<dbReference type="PROSITE" id="PS51257">
    <property type="entry name" value="PROKAR_LIPOPROTEIN"/>
    <property type="match status" value="1"/>
</dbReference>
<accession>A0A5J4KN85</accession>
<evidence type="ECO:0000313" key="2">
    <source>
        <dbReference type="Proteomes" id="UP000326912"/>
    </source>
</evidence>
<keyword evidence="2" id="KW-1185">Reference proteome</keyword>
<protein>
    <submittedName>
        <fullName evidence="1">Uncharacterized protein</fullName>
    </submittedName>
</protein>
<organism evidence="1 2">
    <name type="scientific">Dictyobacter vulcani</name>
    <dbReference type="NCBI Taxonomy" id="2607529"/>
    <lineage>
        <taxon>Bacteria</taxon>
        <taxon>Bacillati</taxon>
        <taxon>Chloroflexota</taxon>
        <taxon>Ktedonobacteria</taxon>
        <taxon>Ktedonobacterales</taxon>
        <taxon>Dictyobacteraceae</taxon>
        <taxon>Dictyobacter</taxon>
    </lineage>
</organism>
<evidence type="ECO:0000313" key="1">
    <source>
        <dbReference type="EMBL" id="GER86656.1"/>
    </source>
</evidence>
<dbReference type="Proteomes" id="UP000326912">
    <property type="component" value="Unassembled WGS sequence"/>
</dbReference>
<dbReference type="EMBL" id="BKZW01000001">
    <property type="protein sequence ID" value="GER86656.1"/>
    <property type="molecule type" value="Genomic_DNA"/>
</dbReference>